<evidence type="ECO:0000259" key="1">
    <source>
        <dbReference type="Pfam" id="PF18593"/>
    </source>
</evidence>
<dbReference type="AlphaFoldDB" id="A0AAP8PYQ6"/>
<comment type="caution">
    <text evidence="3">The sequence shown here is derived from an EMBL/GenBank/DDBJ whole genome shotgun (WGS) entry which is preliminary data.</text>
</comment>
<accession>A0AAP8PYQ6</accession>
<reference evidence="2 4" key="2">
    <citation type="submission" date="2024-07" db="EMBL/GenBank/DDBJ databases">
        <title>Making a pathogen? Evaluating the impact of protist predation on the evolution of virulence in Serratia marcescens.</title>
        <authorList>
            <person name="Hopkins H."/>
            <person name="Lopezguerra C."/>
            <person name="Lau M.-J."/>
        </authorList>
    </citation>
    <scope>NUCLEOTIDE SEQUENCE [LARGE SCALE GENOMIC DNA]</scope>
    <source>
        <strain evidence="2 4">KZ19</strain>
    </source>
</reference>
<dbReference type="Proteomes" id="UP000237365">
    <property type="component" value="Unassembled WGS sequence"/>
</dbReference>
<evidence type="ECO:0000313" key="3">
    <source>
        <dbReference type="EMBL" id="POP18224.1"/>
    </source>
</evidence>
<dbReference type="InterPro" id="IPR041129">
    <property type="entry name" value="CdiI_2"/>
</dbReference>
<feature type="domain" description="CdiI immunity protein" evidence="1">
    <location>
        <begin position="6"/>
        <end position="94"/>
    </location>
</feature>
<dbReference type="EMBL" id="PQGI01000002">
    <property type="protein sequence ID" value="POP18224.1"/>
    <property type="molecule type" value="Genomic_DNA"/>
</dbReference>
<sequence length="96" mass="10652">MGFSVANLGTLVRVFFGQDYDLFGESVEEILASYRETENTATVRKTVDEARALLAQYPEEQQLELAVAELADGEFAPAPWGYTARSFLEKVISALE</sequence>
<dbReference type="RefSeq" id="WP_033645311.1">
    <property type="nucleotide sequence ID" value="NZ_CAMIRL010000008.1"/>
</dbReference>
<name>A0AAP8PYQ6_SERMA</name>
<gene>
    <name evidence="2" type="ORF">C3R40_022385</name>
    <name evidence="3" type="ORF">C3R40_04420</name>
</gene>
<organism evidence="3">
    <name type="scientific">Serratia marcescens</name>
    <dbReference type="NCBI Taxonomy" id="615"/>
    <lineage>
        <taxon>Bacteria</taxon>
        <taxon>Pseudomonadati</taxon>
        <taxon>Pseudomonadota</taxon>
        <taxon>Gammaproteobacteria</taxon>
        <taxon>Enterobacterales</taxon>
        <taxon>Yersiniaceae</taxon>
        <taxon>Serratia</taxon>
    </lineage>
</organism>
<dbReference type="Pfam" id="PF18593">
    <property type="entry name" value="CdiI_2"/>
    <property type="match status" value="1"/>
</dbReference>
<evidence type="ECO:0000313" key="2">
    <source>
        <dbReference type="EMBL" id="MEX3189362.1"/>
    </source>
</evidence>
<reference evidence="2 4" key="3">
    <citation type="submission" date="2024-07" db="EMBL/GenBank/DDBJ databases">
        <authorList>
            <person name="Raymann K."/>
        </authorList>
    </citation>
    <scope>NUCLEOTIDE SEQUENCE [LARGE SCALE GENOMIC DNA]</scope>
    <source>
        <strain evidence="2 4">KZ19</strain>
    </source>
</reference>
<reference evidence="3" key="1">
    <citation type="submission" date="2018-01" db="EMBL/GenBank/DDBJ databases">
        <title>The opportunistic pathogen Serratia marcescens is an overlooked threat to honeybees.</title>
        <authorList>
            <person name="Raymann K."/>
            <person name="Shaffer Z."/>
            <person name="Coon K."/>
            <person name="Salisbury S."/>
            <person name="Moran N.A."/>
        </authorList>
    </citation>
    <scope>NUCLEOTIDE SEQUENCE [LARGE SCALE GENOMIC DNA]</scope>
    <source>
        <strain evidence="3">KZ19</strain>
    </source>
</reference>
<protein>
    <submittedName>
        <fullName evidence="2">Contact-dependent growth inhibition system immunity protein</fullName>
    </submittedName>
</protein>
<dbReference type="EMBL" id="PQGI02000004">
    <property type="protein sequence ID" value="MEX3189362.1"/>
    <property type="molecule type" value="Genomic_DNA"/>
</dbReference>
<proteinExistence type="predicted"/>
<evidence type="ECO:0000313" key="4">
    <source>
        <dbReference type="Proteomes" id="UP000237365"/>
    </source>
</evidence>
<dbReference type="GeneID" id="64306120"/>